<evidence type="ECO:0000313" key="2">
    <source>
        <dbReference type="Proteomes" id="UP000589976"/>
    </source>
</evidence>
<evidence type="ECO:0000313" key="1">
    <source>
        <dbReference type="EMBL" id="QOC58114.1"/>
    </source>
</evidence>
<organism evidence="1 2">
    <name type="scientific">Microbacterium phage Scumberland</name>
    <dbReference type="NCBI Taxonomy" id="2772026"/>
    <lineage>
        <taxon>Viruses</taxon>
        <taxon>Duplodnaviria</taxon>
        <taxon>Heunggongvirae</taxon>
        <taxon>Uroviricota</taxon>
        <taxon>Caudoviricetes</taxon>
        <taxon>Hodgkinviridae</taxon>
        <taxon>Quhwahvirus</taxon>
        <taxon>Quhwahvirus quhwah</taxon>
        <taxon>Quhwahvirus ouhwah</taxon>
    </lineage>
</organism>
<accession>A0A7L7SVA2</accession>
<sequence length="81" mass="9130">MSDIYVKPRTASVTLRCDKCGTGWESDLYRPERWGDEVKAAQPAFDAGWTLYVAARGRRVYCPHHGPTVPMRLLHGTPNRG</sequence>
<dbReference type="EMBL" id="MT818415">
    <property type="protein sequence ID" value="QOC58114.1"/>
    <property type="molecule type" value="Genomic_DNA"/>
</dbReference>
<reference evidence="1 2" key="1">
    <citation type="submission" date="2020-07" db="EMBL/GenBank/DDBJ databases">
        <authorList>
            <person name="Simpson M.H."/>
            <person name="Binkley S.D."/>
            <person name="Bouma K.M."/>
            <person name="Hutson K.M."/>
            <person name="Markov G.S."/>
            <person name="Sennuga T.O."/>
            <person name="Zimmer R.J."/>
            <person name="Villalpando D.G."/>
            <person name="Church J.C."/>
            <person name="Markov S.A."/>
            <person name="Tolsma S."/>
            <person name="Caruso S.M."/>
            <person name="Garlena R.A."/>
            <person name="Russell D.A."/>
            <person name="Pope W.H."/>
            <person name="Jacobs-Se D."/>
            <person name="Hatfull G.F."/>
        </authorList>
    </citation>
    <scope>NUCLEOTIDE SEQUENCE [LARGE SCALE GENOMIC DNA]</scope>
</reference>
<gene>
    <name evidence="1" type="primary">92</name>
    <name evidence="1" type="ORF">SEA_SCUMBERLAND_92</name>
</gene>
<dbReference type="Proteomes" id="UP000589976">
    <property type="component" value="Segment"/>
</dbReference>
<proteinExistence type="predicted"/>
<protein>
    <submittedName>
        <fullName evidence="1">Uncharacterized protein</fullName>
    </submittedName>
</protein>
<name>A0A7L7SVA2_9CAUD</name>